<dbReference type="InterPro" id="IPR033116">
    <property type="entry name" value="TRYPSIN_SER"/>
</dbReference>
<keyword evidence="4 7" id="KW-0645">Protease</keyword>
<feature type="chain" id="PRO_5036489601" evidence="5">
    <location>
        <begin position="23"/>
        <end position="260"/>
    </location>
</feature>
<dbReference type="InterPro" id="IPR001254">
    <property type="entry name" value="Trypsin_dom"/>
</dbReference>
<sequence>MLDMTFSSILITLLVMLKDGHAAKVVDKIVGGRIAEENEFPFQASLQKRSMFGYFHTCGAILIADEWLLTAAHCIKLNSTSSYKIMIGSNTLKPAAEENYYSIKTIILKQGFDDRYLSNDIALIRLSIPVRSSGRAIKLSESAPDLNCSATVIGWGATEDGGSASNELQKADVDVISREDCLDIYGSLAESMMCAGKLEGGTDACQGDSGGSLVQFQNGEPVLIGIVSWGVSCAEPKLPGVYTDVTLFNTWIKHYVLLEN</sequence>
<keyword evidence="5" id="KW-0732">Signal</keyword>
<evidence type="ECO:0000256" key="4">
    <source>
        <dbReference type="RuleBase" id="RU363034"/>
    </source>
</evidence>
<name>A0A8X6YQU9_9ARAC</name>
<evidence type="ECO:0000256" key="2">
    <source>
        <dbReference type="ARBA" id="ARBA00022525"/>
    </source>
</evidence>
<dbReference type="GO" id="GO:0016485">
    <property type="term" value="P:protein processing"/>
    <property type="evidence" value="ECO:0007669"/>
    <property type="project" value="UniProtKB-ARBA"/>
</dbReference>
<evidence type="ECO:0000313" key="7">
    <source>
        <dbReference type="EMBL" id="GFY75298.1"/>
    </source>
</evidence>
<keyword evidence="7" id="KW-0472">Membrane</keyword>
<dbReference type="EMBL" id="BMAV01021270">
    <property type="protein sequence ID" value="GFY75298.1"/>
    <property type="molecule type" value="Genomic_DNA"/>
</dbReference>
<dbReference type="PANTHER" id="PTHR24252:SF7">
    <property type="entry name" value="HYALIN"/>
    <property type="match status" value="1"/>
</dbReference>
<organism evidence="7 8">
    <name type="scientific">Trichonephila inaurata madagascariensis</name>
    <dbReference type="NCBI Taxonomy" id="2747483"/>
    <lineage>
        <taxon>Eukaryota</taxon>
        <taxon>Metazoa</taxon>
        <taxon>Ecdysozoa</taxon>
        <taxon>Arthropoda</taxon>
        <taxon>Chelicerata</taxon>
        <taxon>Arachnida</taxon>
        <taxon>Araneae</taxon>
        <taxon>Araneomorphae</taxon>
        <taxon>Entelegynae</taxon>
        <taxon>Araneoidea</taxon>
        <taxon>Nephilidae</taxon>
        <taxon>Trichonephila</taxon>
        <taxon>Trichonephila inaurata</taxon>
    </lineage>
</organism>
<proteinExistence type="predicted"/>
<protein>
    <submittedName>
        <fullName evidence="7">Transmembrane protease serine 11C</fullName>
    </submittedName>
</protein>
<dbReference type="Pfam" id="PF00089">
    <property type="entry name" value="Trypsin"/>
    <property type="match status" value="1"/>
</dbReference>
<dbReference type="InterPro" id="IPR043504">
    <property type="entry name" value="Peptidase_S1_PA_chymotrypsin"/>
</dbReference>
<dbReference type="PROSITE" id="PS00134">
    <property type="entry name" value="TRYPSIN_HIS"/>
    <property type="match status" value="1"/>
</dbReference>
<dbReference type="PROSITE" id="PS00135">
    <property type="entry name" value="TRYPSIN_SER"/>
    <property type="match status" value="1"/>
</dbReference>
<keyword evidence="2" id="KW-0964">Secreted</keyword>
<dbReference type="SUPFAM" id="SSF50494">
    <property type="entry name" value="Trypsin-like serine proteases"/>
    <property type="match status" value="1"/>
</dbReference>
<feature type="domain" description="Peptidase S1" evidence="6">
    <location>
        <begin position="29"/>
        <end position="257"/>
    </location>
</feature>
<keyword evidence="4" id="KW-0720">Serine protease</keyword>
<keyword evidence="8" id="KW-1185">Reference proteome</keyword>
<dbReference type="Gene3D" id="2.40.10.10">
    <property type="entry name" value="Trypsin-like serine proteases"/>
    <property type="match status" value="1"/>
</dbReference>
<keyword evidence="4" id="KW-0378">Hydrolase</keyword>
<evidence type="ECO:0000259" key="6">
    <source>
        <dbReference type="PROSITE" id="PS50240"/>
    </source>
</evidence>
<dbReference type="SMART" id="SM00020">
    <property type="entry name" value="Tryp_SPc"/>
    <property type="match status" value="1"/>
</dbReference>
<accession>A0A8X6YQU9</accession>
<reference evidence="7" key="1">
    <citation type="submission" date="2020-08" db="EMBL/GenBank/DDBJ databases">
        <title>Multicomponent nature underlies the extraordinary mechanical properties of spider dragline silk.</title>
        <authorList>
            <person name="Kono N."/>
            <person name="Nakamura H."/>
            <person name="Mori M."/>
            <person name="Yoshida Y."/>
            <person name="Ohtoshi R."/>
            <person name="Malay A.D."/>
            <person name="Moran D.A.P."/>
            <person name="Tomita M."/>
            <person name="Numata K."/>
            <person name="Arakawa K."/>
        </authorList>
    </citation>
    <scope>NUCLEOTIDE SEQUENCE</scope>
</reference>
<dbReference type="CDD" id="cd00190">
    <property type="entry name" value="Tryp_SPc"/>
    <property type="match status" value="1"/>
</dbReference>
<evidence type="ECO:0000256" key="3">
    <source>
        <dbReference type="ARBA" id="ARBA00023157"/>
    </source>
</evidence>
<keyword evidence="7" id="KW-0812">Transmembrane</keyword>
<evidence type="ECO:0000256" key="1">
    <source>
        <dbReference type="ARBA" id="ARBA00004613"/>
    </source>
</evidence>
<dbReference type="AlphaFoldDB" id="A0A8X6YQU9"/>
<dbReference type="InterPro" id="IPR009003">
    <property type="entry name" value="Peptidase_S1_PA"/>
</dbReference>
<dbReference type="Proteomes" id="UP000886998">
    <property type="component" value="Unassembled WGS sequence"/>
</dbReference>
<dbReference type="PROSITE" id="PS50240">
    <property type="entry name" value="TRYPSIN_DOM"/>
    <property type="match status" value="1"/>
</dbReference>
<dbReference type="GO" id="GO:0005576">
    <property type="term" value="C:extracellular region"/>
    <property type="evidence" value="ECO:0007669"/>
    <property type="project" value="UniProtKB-SubCell"/>
</dbReference>
<comment type="caution">
    <text evidence="7">The sequence shown here is derived from an EMBL/GenBank/DDBJ whole genome shotgun (WGS) entry which is preliminary data.</text>
</comment>
<dbReference type="OrthoDB" id="10061449at2759"/>
<comment type="subcellular location">
    <subcellularLocation>
        <location evidence="1">Secreted</location>
    </subcellularLocation>
</comment>
<dbReference type="PANTHER" id="PTHR24252">
    <property type="entry name" value="ACROSIN-RELATED"/>
    <property type="match status" value="1"/>
</dbReference>
<dbReference type="FunFam" id="2.40.10.10:FF:000047">
    <property type="entry name" value="Trypsin eta"/>
    <property type="match status" value="1"/>
</dbReference>
<gene>
    <name evidence="7" type="primary">Tmprss11c</name>
    <name evidence="7" type="ORF">TNIN_278251</name>
</gene>
<feature type="signal peptide" evidence="5">
    <location>
        <begin position="1"/>
        <end position="22"/>
    </location>
</feature>
<evidence type="ECO:0000313" key="8">
    <source>
        <dbReference type="Proteomes" id="UP000886998"/>
    </source>
</evidence>
<dbReference type="PRINTS" id="PR00722">
    <property type="entry name" value="CHYMOTRYPSIN"/>
</dbReference>
<evidence type="ECO:0000256" key="5">
    <source>
        <dbReference type="SAM" id="SignalP"/>
    </source>
</evidence>
<keyword evidence="3" id="KW-1015">Disulfide bond</keyword>
<dbReference type="InterPro" id="IPR018114">
    <property type="entry name" value="TRYPSIN_HIS"/>
</dbReference>
<dbReference type="GO" id="GO:0004252">
    <property type="term" value="F:serine-type endopeptidase activity"/>
    <property type="evidence" value="ECO:0007669"/>
    <property type="project" value="InterPro"/>
</dbReference>
<dbReference type="InterPro" id="IPR001314">
    <property type="entry name" value="Peptidase_S1A"/>
</dbReference>